<evidence type="ECO:0000256" key="2">
    <source>
        <dbReference type="ARBA" id="ARBA00004651"/>
    </source>
</evidence>
<dbReference type="InterPro" id="IPR003661">
    <property type="entry name" value="HisK_dim/P_dom"/>
</dbReference>
<evidence type="ECO:0000256" key="10">
    <source>
        <dbReference type="ARBA" id="ARBA00023012"/>
    </source>
</evidence>
<dbReference type="GO" id="GO:0005886">
    <property type="term" value="C:plasma membrane"/>
    <property type="evidence" value="ECO:0007669"/>
    <property type="project" value="UniProtKB-SubCell"/>
</dbReference>
<reference evidence="17" key="3">
    <citation type="submission" date="2020-04" db="EMBL/GenBank/DDBJ databases">
        <authorList>
            <person name="Tanveer F."/>
            <person name="Xie Y."/>
            <person name="Shinwari Z.K."/>
        </authorList>
    </citation>
    <scope>NUCLEOTIDE SEQUENCE</scope>
    <source>
        <strain evidence="17">MOSEL-ME25</strain>
    </source>
</reference>
<dbReference type="InterPro" id="IPR003660">
    <property type="entry name" value="HAMP_dom"/>
</dbReference>
<evidence type="ECO:0000256" key="11">
    <source>
        <dbReference type="ARBA" id="ARBA00023136"/>
    </source>
</evidence>
<evidence type="ECO:0000256" key="6">
    <source>
        <dbReference type="ARBA" id="ARBA00022679"/>
    </source>
</evidence>
<dbReference type="EC" id="2.7.13.3" evidence="3"/>
<feature type="transmembrane region" description="Helical" evidence="13">
    <location>
        <begin position="163"/>
        <end position="185"/>
    </location>
</feature>
<dbReference type="GO" id="GO:0004721">
    <property type="term" value="F:phosphoprotein phosphatase activity"/>
    <property type="evidence" value="ECO:0007669"/>
    <property type="project" value="TreeGrafter"/>
</dbReference>
<dbReference type="InterPro" id="IPR036097">
    <property type="entry name" value="HisK_dim/P_sf"/>
</dbReference>
<evidence type="ECO:0000256" key="3">
    <source>
        <dbReference type="ARBA" id="ARBA00012438"/>
    </source>
</evidence>
<dbReference type="FunFam" id="3.30.565.10:FF:000006">
    <property type="entry name" value="Sensor histidine kinase WalK"/>
    <property type="match status" value="1"/>
</dbReference>
<dbReference type="SUPFAM" id="SSF55874">
    <property type="entry name" value="ATPase domain of HSP90 chaperone/DNA topoisomerase II/histidine kinase"/>
    <property type="match status" value="1"/>
</dbReference>
<organism evidence="16 18">
    <name type="scientific">Salinicoccus roseus</name>
    <dbReference type="NCBI Taxonomy" id="45670"/>
    <lineage>
        <taxon>Bacteria</taxon>
        <taxon>Bacillati</taxon>
        <taxon>Bacillota</taxon>
        <taxon>Bacilli</taxon>
        <taxon>Bacillales</taxon>
        <taxon>Staphylococcaceae</taxon>
        <taxon>Salinicoccus</taxon>
    </lineage>
</organism>
<keyword evidence="11 13" id="KW-0472">Membrane</keyword>
<dbReference type="Gene3D" id="6.10.340.10">
    <property type="match status" value="1"/>
</dbReference>
<dbReference type="OrthoDB" id="9813151at2"/>
<reference evidence="16 18" key="1">
    <citation type="submission" date="2015-01" db="EMBL/GenBank/DDBJ databases">
        <title>Genome sequences of high lactate-tolerant strain Salinicoccus roseus W12 with industrial interest.</title>
        <authorList>
            <person name="Wang H."/>
            <person name="Yu B."/>
        </authorList>
    </citation>
    <scope>NUCLEOTIDE SEQUENCE [LARGE SCALE GENOMIC DNA]</scope>
    <source>
        <strain evidence="16 18">W12</strain>
    </source>
</reference>
<comment type="catalytic activity">
    <reaction evidence="1">
        <text>ATP + protein L-histidine = ADP + protein N-phospho-L-histidine.</text>
        <dbReference type="EC" id="2.7.13.3"/>
    </reaction>
</comment>
<keyword evidence="7" id="KW-0547">Nucleotide-binding</keyword>
<dbReference type="PROSITE" id="PS50885">
    <property type="entry name" value="HAMP"/>
    <property type="match status" value="1"/>
</dbReference>
<dbReference type="CDD" id="cd06225">
    <property type="entry name" value="HAMP"/>
    <property type="match status" value="1"/>
</dbReference>
<gene>
    <name evidence="17" type="ORF">F7P68_0008130</name>
    <name evidence="16" type="ORF">SN16_06770</name>
</gene>
<feature type="transmembrane region" description="Helical" evidence="13">
    <location>
        <begin position="6"/>
        <end position="29"/>
    </location>
</feature>
<evidence type="ECO:0000256" key="7">
    <source>
        <dbReference type="ARBA" id="ARBA00022741"/>
    </source>
</evidence>
<comment type="caution">
    <text evidence="16">The sequence shown here is derived from an EMBL/GenBank/DDBJ whole genome shotgun (WGS) entry which is preliminary data.</text>
</comment>
<comment type="subcellular location">
    <subcellularLocation>
        <location evidence="2">Cell membrane</location>
        <topology evidence="2">Multi-pass membrane protein</topology>
    </subcellularLocation>
</comment>
<evidence type="ECO:0000256" key="4">
    <source>
        <dbReference type="ARBA" id="ARBA00022475"/>
    </source>
</evidence>
<dbReference type="InterPro" id="IPR005467">
    <property type="entry name" value="His_kinase_dom"/>
</dbReference>
<evidence type="ECO:0000313" key="19">
    <source>
        <dbReference type="Proteomes" id="UP000527860"/>
    </source>
</evidence>
<dbReference type="InterPro" id="IPR003594">
    <property type="entry name" value="HATPase_dom"/>
</dbReference>
<dbReference type="EMBL" id="JXII01000005">
    <property type="protein sequence ID" value="KIH70845.1"/>
    <property type="molecule type" value="Genomic_DNA"/>
</dbReference>
<evidence type="ECO:0000256" key="5">
    <source>
        <dbReference type="ARBA" id="ARBA00022553"/>
    </source>
</evidence>
<dbReference type="GO" id="GO:0000155">
    <property type="term" value="F:phosphorelay sensor kinase activity"/>
    <property type="evidence" value="ECO:0007669"/>
    <property type="project" value="InterPro"/>
</dbReference>
<evidence type="ECO:0000256" key="12">
    <source>
        <dbReference type="SAM" id="Coils"/>
    </source>
</evidence>
<feature type="domain" description="Histidine kinase" evidence="14">
    <location>
        <begin position="243"/>
        <end position="459"/>
    </location>
</feature>
<dbReference type="InterPro" id="IPR036890">
    <property type="entry name" value="HATPase_C_sf"/>
</dbReference>
<dbReference type="SMART" id="SM00304">
    <property type="entry name" value="HAMP"/>
    <property type="match status" value="1"/>
</dbReference>
<accession>A0A0C2HAQ2</accession>
<dbReference type="SUPFAM" id="SSF158472">
    <property type="entry name" value="HAMP domain-like"/>
    <property type="match status" value="1"/>
</dbReference>
<dbReference type="Proteomes" id="UP000527860">
    <property type="component" value="Unassembled WGS sequence"/>
</dbReference>
<keyword evidence="6" id="KW-0808">Transferase</keyword>
<dbReference type="PRINTS" id="PR00344">
    <property type="entry name" value="BCTRLSENSOR"/>
</dbReference>
<proteinExistence type="predicted"/>
<dbReference type="GeneID" id="77845255"/>
<dbReference type="GO" id="GO:0016036">
    <property type="term" value="P:cellular response to phosphate starvation"/>
    <property type="evidence" value="ECO:0007669"/>
    <property type="project" value="TreeGrafter"/>
</dbReference>
<dbReference type="RefSeq" id="WP_040105856.1">
    <property type="nucleotide sequence ID" value="NZ_JABEVU030000001.1"/>
</dbReference>
<keyword evidence="12" id="KW-0175">Coiled coil</keyword>
<evidence type="ECO:0000259" key="15">
    <source>
        <dbReference type="PROSITE" id="PS50885"/>
    </source>
</evidence>
<dbReference type="PANTHER" id="PTHR45453">
    <property type="entry name" value="PHOSPHATE REGULON SENSOR PROTEIN PHOR"/>
    <property type="match status" value="1"/>
</dbReference>
<feature type="domain" description="HAMP" evidence="15">
    <location>
        <begin position="183"/>
        <end position="235"/>
    </location>
</feature>
<evidence type="ECO:0000313" key="17">
    <source>
        <dbReference type="EMBL" id="MDB0580499.1"/>
    </source>
</evidence>
<reference evidence="19" key="2">
    <citation type="submission" date="2020-04" db="EMBL/GenBank/DDBJ databases">
        <title>Genome analysis and biological profiling of marine Cellulosimicrobium funkei MOSEL-ME6.</title>
        <authorList>
            <person name="Tanveer F."/>
            <person name="Xie Y."/>
            <person name="Shinwari Z.K."/>
        </authorList>
    </citation>
    <scope>NUCLEOTIDE SEQUENCE [LARGE SCALE GENOMIC DNA]</scope>
    <source>
        <strain evidence="19">MOSEL-ME25</strain>
    </source>
</reference>
<keyword evidence="19" id="KW-1185">Reference proteome</keyword>
<feature type="coiled-coil region" evidence="12">
    <location>
        <begin position="216"/>
        <end position="243"/>
    </location>
</feature>
<dbReference type="Gene3D" id="1.10.287.130">
    <property type="match status" value="1"/>
</dbReference>
<keyword evidence="13" id="KW-1133">Transmembrane helix</keyword>
<dbReference type="AlphaFoldDB" id="A0A0C2HAQ2"/>
<dbReference type="InterPro" id="IPR050351">
    <property type="entry name" value="BphY/WalK/GraS-like"/>
</dbReference>
<dbReference type="InterPro" id="IPR004358">
    <property type="entry name" value="Sig_transdc_His_kin-like_C"/>
</dbReference>
<keyword evidence="9" id="KW-0067">ATP-binding</keyword>
<evidence type="ECO:0000256" key="8">
    <source>
        <dbReference type="ARBA" id="ARBA00022777"/>
    </source>
</evidence>
<reference evidence="17 19" key="4">
    <citation type="submission" date="2022-12" db="EMBL/GenBank/DDBJ databases">
        <title>Genome analysis and biological profiling of marine Salinicoccus roseus MOSEL-ME25.</title>
        <authorList>
            <person name="Mirza F.T."/>
            <person name="Xie Y."/>
            <person name="Shinwari Z.K."/>
        </authorList>
    </citation>
    <scope>NUCLEOTIDE SEQUENCE [LARGE SCALE GENOMIC DNA]</scope>
    <source>
        <strain evidence="17 19">MOSEL-ME25</strain>
    </source>
</reference>
<keyword evidence="4" id="KW-1003">Cell membrane</keyword>
<keyword evidence="10" id="KW-0902">Two-component regulatory system</keyword>
<dbReference type="Pfam" id="PF00672">
    <property type="entry name" value="HAMP"/>
    <property type="match status" value="1"/>
</dbReference>
<dbReference type="SMART" id="SM00388">
    <property type="entry name" value="HisKA"/>
    <property type="match status" value="1"/>
</dbReference>
<dbReference type="EMBL" id="JABEVU030000001">
    <property type="protein sequence ID" value="MDB0580499.1"/>
    <property type="molecule type" value="Genomic_DNA"/>
</dbReference>
<evidence type="ECO:0000313" key="18">
    <source>
        <dbReference type="Proteomes" id="UP000031546"/>
    </source>
</evidence>
<sequence>MRNQLSLQIGLLFFVVIVTVELILFSILYTNLVNDRVDEVMGDLLARGNTHRDVLQENYTSTTLDHVAIMESESDFIAVITDQEGSVITSSNAIAPEINTVIDHTDEENIPDEGIILESDWADEKYVATDSPIIMDGTHIGHVFMFADSNDIKEIISNLGRQFLFIGLVTVILTIITVMVLSRVITQPLVRMKEATEALNGGTHEVALSTDRKDELGELATAITRLSQDLKRVKNERNEFLASISHELRTPLTYLKGYADIIGRQNVAEEDRARYIRIIQEETAHLSGLVQGLFELAKIDQNEFAIEKEKIVFYDLIQKVVERIYPAVEEGEIEFSYNCPDDVVIAVDPERIQQVLLNILDNAIKYTPRGNPVHLEVFQDDSEVLIVISDSGEGIAEEDLKYIFERLYRAEKSRSRSKGGSGLGLTIAKEIVALHNGSMEVESNIGEGTRFKITLPKEDAHEEGAVD</sequence>
<dbReference type="CDD" id="cd00082">
    <property type="entry name" value="HisKA"/>
    <property type="match status" value="1"/>
</dbReference>
<keyword evidence="5" id="KW-0597">Phosphoprotein</keyword>
<evidence type="ECO:0000256" key="1">
    <source>
        <dbReference type="ARBA" id="ARBA00000085"/>
    </source>
</evidence>
<dbReference type="PROSITE" id="PS50109">
    <property type="entry name" value="HIS_KIN"/>
    <property type="match status" value="1"/>
</dbReference>
<dbReference type="Pfam" id="PF02518">
    <property type="entry name" value="HATPase_c"/>
    <property type="match status" value="1"/>
</dbReference>
<evidence type="ECO:0000259" key="14">
    <source>
        <dbReference type="PROSITE" id="PS50109"/>
    </source>
</evidence>
<dbReference type="GO" id="GO:0005524">
    <property type="term" value="F:ATP binding"/>
    <property type="evidence" value="ECO:0007669"/>
    <property type="project" value="UniProtKB-KW"/>
</dbReference>
<dbReference type="FunFam" id="1.10.287.130:FF:000001">
    <property type="entry name" value="Two-component sensor histidine kinase"/>
    <property type="match status" value="1"/>
</dbReference>
<dbReference type="SMART" id="SM00387">
    <property type="entry name" value="HATPase_c"/>
    <property type="match status" value="1"/>
</dbReference>
<dbReference type="PANTHER" id="PTHR45453:SF1">
    <property type="entry name" value="PHOSPHATE REGULON SENSOR PROTEIN PHOR"/>
    <property type="match status" value="1"/>
</dbReference>
<dbReference type="Gene3D" id="3.30.565.10">
    <property type="entry name" value="Histidine kinase-like ATPase, C-terminal domain"/>
    <property type="match status" value="1"/>
</dbReference>
<keyword evidence="8 16" id="KW-0418">Kinase</keyword>
<name>A0A0C2HAQ2_9STAP</name>
<keyword evidence="13" id="KW-0812">Transmembrane</keyword>
<dbReference type="Pfam" id="PF00512">
    <property type="entry name" value="HisKA"/>
    <property type="match status" value="1"/>
</dbReference>
<evidence type="ECO:0000256" key="13">
    <source>
        <dbReference type="SAM" id="Phobius"/>
    </source>
</evidence>
<dbReference type="Proteomes" id="UP000031546">
    <property type="component" value="Unassembled WGS sequence"/>
</dbReference>
<dbReference type="STRING" id="45670.SN16_06770"/>
<evidence type="ECO:0000313" key="16">
    <source>
        <dbReference type="EMBL" id="KIH70845.1"/>
    </source>
</evidence>
<dbReference type="SUPFAM" id="SSF47384">
    <property type="entry name" value="Homodimeric domain of signal transducing histidine kinase"/>
    <property type="match status" value="1"/>
</dbReference>
<evidence type="ECO:0000256" key="9">
    <source>
        <dbReference type="ARBA" id="ARBA00022840"/>
    </source>
</evidence>
<protein>
    <recommendedName>
        <fullName evidence="3">histidine kinase</fullName>
        <ecNumber evidence="3">2.7.13.3</ecNumber>
    </recommendedName>
</protein>